<organism evidence="1 2">
    <name type="scientific">Fictibacillus aquaticus</name>
    <dbReference type="NCBI Taxonomy" id="2021314"/>
    <lineage>
        <taxon>Bacteria</taxon>
        <taxon>Bacillati</taxon>
        <taxon>Bacillota</taxon>
        <taxon>Bacilli</taxon>
        <taxon>Bacillales</taxon>
        <taxon>Fictibacillaceae</taxon>
        <taxon>Fictibacillus</taxon>
    </lineage>
</organism>
<evidence type="ECO:0000313" key="2">
    <source>
        <dbReference type="Proteomes" id="UP000215059"/>
    </source>
</evidence>
<name>A0A235FDZ8_9BACL</name>
<gene>
    <name evidence="1" type="ORF">CGZ90_05950</name>
</gene>
<dbReference type="Proteomes" id="UP000215059">
    <property type="component" value="Unassembled WGS sequence"/>
</dbReference>
<proteinExistence type="predicted"/>
<protein>
    <submittedName>
        <fullName evidence="1">Uncharacterized protein</fullName>
    </submittedName>
</protein>
<comment type="caution">
    <text evidence="1">The sequence shown here is derived from an EMBL/GenBank/DDBJ whole genome shotgun (WGS) entry which is preliminary data.</text>
</comment>
<dbReference type="EMBL" id="NOII01000001">
    <property type="protein sequence ID" value="OYD59429.1"/>
    <property type="molecule type" value="Genomic_DNA"/>
</dbReference>
<sequence>MKRTLHITASQAVRLKDRTSGVTLFKPSGVRYSYPHIDLSSKMVTAIVTFENETVMTVKVDVKNDRVHVEGNVDGLEEISLDKESFLNMFKHQANYFIENNISSEEEWKERLRN</sequence>
<dbReference type="RefSeq" id="WP_094251390.1">
    <property type="nucleotide sequence ID" value="NZ_JBHLXL010000001.1"/>
</dbReference>
<evidence type="ECO:0000313" key="1">
    <source>
        <dbReference type="EMBL" id="OYD59429.1"/>
    </source>
</evidence>
<accession>A0A235FDZ8</accession>
<dbReference type="OrthoDB" id="2721244at2"/>
<keyword evidence="2" id="KW-1185">Reference proteome</keyword>
<reference evidence="1 2" key="1">
    <citation type="submission" date="2017-07" db="EMBL/GenBank/DDBJ databases">
        <title>Fictibacillus sp. nov. GDSW-R2A3 Genome sequencing and assembly.</title>
        <authorList>
            <person name="Mayilraj S."/>
        </authorList>
    </citation>
    <scope>NUCLEOTIDE SEQUENCE [LARGE SCALE GENOMIC DNA]</scope>
    <source>
        <strain evidence="1 2">GDSW-R2A3</strain>
    </source>
</reference>
<dbReference type="AlphaFoldDB" id="A0A235FDZ8"/>